<dbReference type="AlphaFoldDB" id="A0A075GZT9"/>
<name>A0A075GZT9_9ARCH</name>
<protein>
    <submittedName>
        <fullName evidence="1">Uncharacterized protein</fullName>
    </submittedName>
</protein>
<sequence length="220" mass="25125">MKFIDSLKHIHIGIATTSGRAYFAFSQILKTLKLDYDSLLPEQISNYNGDLVLMTSSETPKDIKIQALYEDILDLEPTVIKGLIMQKLDIVHNSDELLIGIDPGKRIGLSIYYYGREIENSLHTSEEDLIFHLVRILAGLHAKKKIVKIGNGNMKLAKKIINLLNLKYCSDFELEFVNESKTTVKIKNHNQRGKRDMLSAKYISRREGHRLFILPLSRIG</sequence>
<reference evidence="1" key="1">
    <citation type="journal article" date="2014" name="Genome Biol. Evol.">
        <title>Pangenome evidence for extensive interdomain horizontal transfer affecting lineage core and shell genes in uncultured planktonic thaumarchaeota and euryarchaeota.</title>
        <authorList>
            <person name="Deschamps P."/>
            <person name="Zivanovic Y."/>
            <person name="Moreira D."/>
            <person name="Rodriguez-Valera F."/>
            <person name="Lopez-Garcia P."/>
        </authorList>
    </citation>
    <scope>NUCLEOTIDE SEQUENCE</scope>
</reference>
<evidence type="ECO:0000313" key="1">
    <source>
        <dbReference type="EMBL" id="AIF09426.1"/>
    </source>
</evidence>
<dbReference type="EMBL" id="KF900862">
    <property type="protein sequence ID" value="AIF09426.1"/>
    <property type="molecule type" value="Genomic_DNA"/>
</dbReference>
<organism evidence="1">
    <name type="scientific">uncultured marine thaumarchaeote KM3_36_H05</name>
    <dbReference type="NCBI Taxonomy" id="1456136"/>
    <lineage>
        <taxon>Archaea</taxon>
        <taxon>Nitrososphaerota</taxon>
        <taxon>environmental samples</taxon>
    </lineage>
</organism>
<proteinExistence type="predicted"/>
<accession>A0A075GZT9</accession>